<dbReference type="InterPro" id="IPR023753">
    <property type="entry name" value="FAD/NAD-binding_dom"/>
</dbReference>
<evidence type="ECO:0000313" key="4">
    <source>
        <dbReference type="Proteomes" id="UP000187822"/>
    </source>
</evidence>
<gene>
    <name evidence="3" type="ORF">CPM_0485</name>
    <name evidence="2" type="ORF">CSP5_0513</name>
</gene>
<evidence type="ECO:0000259" key="1">
    <source>
        <dbReference type="Pfam" id="PF07992"/>
    </source>
</evidence>
<dbReference type="PANTHER" id="PTHR42685">
    <property type="entry name" value="GERANYLGERANYL DIPHOSPHATE REDUCTASE"/>
    <property type="match status" value="1"/>
</dbReference>
<evidence type="ECO:0000313" key="3">
    <source>
        <dbReference type="EMBL" id="SJK84365.1"/>
    </source>
</evidence>
<dbReference type="STRING" id="1673428.CPM_0485"/>
<dbReference type="Proteomes" id="UP000187822">
    <property type="component" value="Chromosome I"/>
</dbReference>
<feature type="domain" description="FAD/NAD(P)-binding" evidence="1">
    <location>
        <begin position="2"/>
        <end position="150"/>
    </location>
</feature>
<dbReference type="KEGG" id="cdiv:CPM_0485"/>
<dbReference type="Gene3D" id="3.50.50.60">
    <property type="entry name" value="FAD/NAD(P)-binding domain"/>
    <property type="match status" value="1"/>
</dbReference>
<evidence type="ECO:0000313" key="5">
    <source>
        <dbReference type="Proteomes" id="UP000195607"/>
    </source>
</evidence>
<dbReference type="InterPro" id="IPR050407">
    <property type="entry name" value="Geranylgeranyl_reductase"/>
</dbReference>
<dbReference type="EMBL" id="LT671858">
    <property type="protein sequence ID" value="SIM45334.1"/>
    <property type="molecule type" value="Genomic_DNA"/>
</dbReference>
<dbReference type="Proteomes" id="UP000195607">
    <property type="component" value="Chromosome I"/>
</dbReference>
<evidence type="ECO:0000313" key="2">
    <source>
        <dbReference type="EMBL" id="SIM45334.1"/>
    </source>
</evidence>
<dbReference type="SUPFAM" id="SSF51905">
    <property type="entry name" value="FAD/NAD(P)-binding domain"/>
    <property type="match status" value="1"/>
</dbReference>
<dbReference type="GO" id="GO:0016628">
    <property type="term" value="F:oxidoreductase activity, acting on the CH-CH group of donors, NAD or NADP as acceptor"/>
    <property type="evidence" value="ECO:0007669"/>
    <property type="project" value="InterPro"/>
</dbReference>
<sequence>MFDFVVIGGGPSGSYCTQRLAKRGFKVAQLEEHQSIGKPVECTGLVSRRVTSMVKTDSVVNKVHGANIYFPDGNHIRIGKEEETMVLERDRFDQDAAAMSIGNGAELMLNARVKDIRRQDRKMKITMRRDGNIEEVEALAVVGADGANSITRKVLFPDQRFRRIVSAYQIDGADRMEDQDNVNVFLGNKFSNGYFAWGTPAGDFSRIGTAGFGLTREKFNYLYKRYLNPNKISITGGPIPISFLRRPYGDGALLVGDAAGIVKPLSGGGIYTGMVSGEKAAITMERAYEKEDFSEGTLSLYNKLWKKELGAELKRDFRIQKLYSRITDTSFNIIGRKITTERMTHLINTIGDIDYPSRVVLKMLIRNPSIVRNVLFPRKEKNAERN</sequence>
<reference evidence="4" key="3">
    <citation type="submission" date="2016-06" db="EMBL/GenBank/DDBJ databases">
        <authorList>
            <person name="Toshchakov V.S."/>
        </authorList>
    </citation>
    <scope>NUCLEOTIDE SEQUENCE [LARGE SCALE GENOMIC DNA]</scope>
    <source>
        <strain>PM4 (JCM 30641</strain>
        <strain evidence="4">\VKM B-2940)</strain>
    </source>
</reference>
<reference evidence="3" key="2">
    <citation type="submission" date="2016-06" db="EMBL/GenBank/DDBJ databases">
        <authorList>
            <person name="Olsen C.W."/>
            <person name="Carey S."/>
            <person name="Hinshaw L."/>
            <person name="Karasin A.I."/>
        </authorList>
    </citation>
    <scope>NUCLEOTIDE SEQUENCE [LARGE SCALE GENOMIC DNA]</scope>
    <source>
        <strain evidence="3">PM4</strain>
    </source>
</reference>
<dbReference type="PRINTS" id="PR00420">
    <property type="entry name" value="RNGMNOXGNASE"/>
</dbReference>
<dbReference type="OrthoDB" id="46008at2157"/>
<name>A0A1N5TAF3_9ARCH</name>
<reference evidence="2 5" key="1">
    <citation type="submission" date="2016-04" db="EMBL/GenBank/DDBJ databases">
        <authorList>
            <person name="Evans L.H."/>
            <person name="Alamgir A."/>
            <person name="Owens N."/>
            <person name="Weber N.D."/>
            <person name="Virtaneva K."/>
            <person name="Barbian K."/>
            <person name="Babar A."/>
            <person name="Rosenke K."/>
        </authorList>
    </citation>
    <scope>NUCLEOTIDE SEQUENCE [LARGE SCALE GENOMIC DNA]</scope>
    <source>
        <strain evidence="2">S5</strain>
        <strain evidence="5">S5(T) (JCM 30642 \VKM B-2941)</strain>
    </source>
</reference>
<protein>
    <submittedName>
        <fullName evidence="2">Digeranylgeranylglycerophospholipid reductase</fullName>
    </submittedName>
</protein>
<keyword evidence="4" id="KW-1185">Reference proteome</keyword>
<dbReference type="PANTHER" id="PTHR42685:SF18">
    <property type="entry name" value="DIGERANYLGERANYLGLYCEROPHOSPHOLIPID REDUCTASE"/>
    <property type="match status" value="1"/>
</dbReference>
<dbReference type="AlphaFoldDB" id="A0A1N5TAF3"/>
<dbReference type="InterPro" id="IPR011777">
    <property type="entry name" value="Geranylgeranyl_Rdtase_fam"/>
</dbReference>
<proteinExistence type="predicted"/>
<dbReference type="GeneID" id="41587809"/>
<dbReference type="InterPro" id="IPR036188">
    <property type="entry name" value="FAD/NAD-bd_sf"/>
</dbReference>
<dbReference type="EMBL" id="LT719092">
    <property type="protein sequence ID" value="SJK84365.1"/>
    <property type="molecule type" value="Genomic_DNA"/>
</dbReference>
<dbReference type="Pfam" id="PF07992">
    <property type="entry name" value="Pyr_redox_2"/>
    <property type="match status" value="1"/>
</dbReference>
<organism evidence="2 5">
    <name type="scientific">Cuniculiplasma divulgatum</name>
    <dbReference type="NCBI Taxonomy" id="1673428"/>
    <lineage>
        <taxon>Archaea</taxon>
        <taxon>Methanobacteriati</taxon>
        <taxon>Thermoplasmatota</taxon>
        <taxon>Thermoplasmata</taxon>
        <taxon>Thermoplasmatales</taxon>
        <taxon>Cuniculiplasmataceae</taxon>
        <taxon>Cuniculiplasma</taxon>
    </lineage>
</organism>
<dbReference type="NCBIfam" id="TIGR02032">
    <property type="entry name" value="GG-red-SF"/>
    <property type="match status" value="1"/>
</dbReference>
<dbReference type="RefSeq" id="WP_077075963.1">
    <property type="nucleotide sequence ID" value="NZ_LT671858.1"/>
</dbReference>
<accession>A0A1N5TAF3</accession>